<evidence type="ECO:0000313" key="2">
    <source>
        <dbReference type="EMBL" id="MFD0761538.1"/>
    </source>
</evidence>
<reference evidence="3" key="1">
    <citation type="journal article" date="2019" name="Int. J. Syst. Evol. Microbiol.">
        <title>The Global Catalogue of Microorganisms (GCM) 10K type strain sequencing project: providing services to taxonomists for standard genome sequencing and annotation.</title>
        <authorList>
            <consortium name="The Broad Institute Genomics Platform"/>
            <consortium name="The Broad Institute Genome Sequencing Center for Infectious Disease"/>
            <person name="Wu L."/>
            <person name="Ma J."/>
        </authorList>
    </citation>
    <scope>NUCLEOTIDE SEQUENCE [LARGE SCALE GENOMIC DNA]</scope>
    <source>
        <strain evidence="3">CCUG 60022</strain>
    </source>
</reference>
<evidence type="ECO:0000256" key="1">
    <source>
        <dbReference type="SAM" id="Phobius"/>
    </source>
</evidence>
<accession>A0ABW2Z6L9</accession>
<keyword evidence="1" id="KW-0812">Transmembrane</keyword>
<organism evidence="2 3">
    <name type="scientific">Lutibacter aestuarii</name>
    <dbReference type="NCBI Taxonomy" id="861111"/>
    <lineage>
        <taxon>Bacteria</taxon>
        <taxon>Pseudomonadati</taxon>
        <taxon>Bacteroidota</taxon>
        <taxon>Flavobacteriia</taxon>
        <taxon>Flavobacteriales</taxon>
        <taxon>Flavobacteriaceae</taxon>
        <taxon>Lutibacter</taxon>
    </lineage>
</organism>
<evidence type="ECO:0000313" key="3">
    <source>
        <dbReference type="Proteomes" id="UP001597032"/>
    </source>
</evidence>
<name>A0ABW2Z6L9_9FLAO</name>
<sequence>MKRLFKIIIFFICIFFIGIYISIKSINTFFSNEDESIETVTSSPTILKKAAQVKIFNFINN</sequence>
<dbReference type="Proteomes" id="UP001597032">
    <property type="component" value="Unassembled WGS sequence"/>
</dbReference>
<keyword evidence="1" id="KW-0472">Membrane</keyword>
<gene>
    <name evidence="2" type="ORF">ACFQZW_05545</name>
</gene>
<dbReference type="EMBL" id="JBHTIC010000006">
    <property type="protein sequence ID" value="MFD0761538.1"/>
    <property type="molecule type" value="Genomic_DNA"/>
</dbReference>
<keyword evidence="3" id="KW-1185">Reference proteome</keyword>
<protein>
    <submittedName>
        <fullName evidence="2">Uncharacterized protein</fullName>
    </submittedName>
</protein>
<proteinExistence type="predicted"/>
<dbReference type="RefSeq" id="WP_298262796.1">
    <property type="nucleotide sequence ID" value="NZ_JBHTIC010000006.1"/>
</dbReference>
<keyword evidence="1" id="KW-1133">Transmembrane helix</keyword>
<feature type="transmembrane region" description="Helical" evidence="1">
    <location>
        <begin position="7"/>
        <end position="23"/>
    </location>
</feature>
<comment type="caution">
    <text evidence="2">The sequence shown here is derived from an EMBL/GenBank/DDBJ whole genome shotgun (WGS) entry which is preliminary data.</text>
</comment>